<evidence type="ECO:0000256" key="1">
    <source>
        <dbReference type="SAM" id="Phobius"/>
    </source>
</evidence>
<gene>
    <name evidence="2" type="ORF">P9847_20690</name>
</gene>
<dbReference type="EMBL" id="JARTLD010000054">
    <property type="protein sequence ID" value="MED5019718.1"/>
    <property type="molecule type" value="Genomic_DNA"/>
</dbReference>
<feature type="transmembrane region" description="Helical" evidence="1">
    <location>
        <begin position="33"/>
        <end position="56"/>
    </location>
</feature>
<keyword evidence="1" id="KW-1133">Transmembrane helix</keyword>
<dbReference type="Proteomes" id="UP001343257">
    <property type="component" value="Unassembled WGS sequence"/>
</dbReference>
<evidence type="ECO:0000313" key="2">
    <source>
        <dbReference type="EMBL" id="MED5019718.1"/>
    </source>
</evidence>
<proteinExistence type="predicted"/>
<organism evidence="2 3">
    <name type="scientific">Paenibacillus chibensis</name>
    <dbReference type="NCBI Taxonomy" id="59846"/>
    <lineage>
        <taxon>Bacteria</taxon>
        <taxon>Bacillati</taxon>
        <taxon>Bacillota</taxon>
        <taxon>Bacilli</taxon>
        <taxon>Bacillales</taxon>
        <taxon>Paenibacillaceae</taxon>
        <taxon>Paenibacillus</taxon>
    </lineage>
</organism>
<dbReference type="RefSeq" id="WP_328280816.1">
    <property type="nucleotide sequence ID" value="NZ_JARTLD010000054.1"/>
</dbReference>
<keyword evidence="1" id="KW-0472">Membrane</keyword>
<protein>
    <submittedName>
        <fullName evidence="2">Uncharacterized protein</fullName>
    </submittedName>
</protein>
<feature type="transmembrane region" description="Helical" evidence="1">
    <location>
        <begin position="7"/>
        <end position="27"/>
    </location>
</feature>
<evidence type="ECO:0000313" key="3">
    <source>
        <dbReference type="Proteomes" id="UP001343257"/>
    </source>
</evidence>
<comment type="caution">
    <text evidence="2">The sequence shown here is derived from an EMBL/GenBank/DDBJ whole genome shotgun (WGS) entry which is preliminary data.</text>
</comment>
<keyword evidence="3" id="KW-1185">Reference proteome</keyword>
<reference evidence="2 3" key="1">
    <citation type="submission" date="2023-03" db="EMBL/GenBank/DDBJ databases">
        <title>Bacillus Genome Sequencing.</title>
        <authorList>
            <person name="Dunlap C."/>
        </authorList>
    </citation>
    <scope>NUCLEOTIDE SEQUENCE [LARGE SCALE GENOMIC DNA]</scope>
    <source>
        <strain evidence="2 3">NRS-52</strain>
    </source>
</reference>
<name>A0ABU6PXU1_9BACL</name>
<accession>A0ABU6PXU1</accession>
<sequence>MQFGKEVGLSLGILAGTTLASGLAFLMRLEPVSMIWTVSLGGVSGAAVGIAATFALKRWTARR</sequence>
<keyword evidence="1" id="KW-0812">Transmembrane</keyword>